<evidence type="ECO:0000256" key="6">
    <source>
        <dbReference type="PROSITE-ProRule" id="PRU00282"/>
    </source>
</evidence>
<feature type="repeat" description="Solcar" evidence="6">
    <location>
        <begin position="172"/>
        <end position="251"/>
    </location>
</feature>
<keyword evidence="4" id="KW-0408">Iron</keyword>
<keyword evidence="7" id="KW-0813">Transport</keyword>
<evidence type="ECO:0000256" key="5">
    <source>
        <dbReference type="ARBA" id="ARBA00023136"/>
    </source>
</evidence>
<keyword evidence="2 6" id="KW-0812">Transmembrane</keyword>
<name>A0A427YR46_9TREE</name>
<dbReference type="PROSITE" id="PS50920">
    <property type="entry name" value="SOLCAR"/>
    <property type="match status" value="1"/>
</dbReference>
<dbReference type="GO" id="GO:0006843">
    <property type="term" value="P:mitochondrial citrate transmembrane transport"/>
    <property type="evidence" value="ECO:0007669"/>
    <property type="project" value="TreeGrafter"/>
</dbReference>
<accession>A0A427YR46</accession>
<evidence type="ECO:0000256" key="1">
    <source>
        <dbReference type="ARBA" id="ARBA00004141"/>
    </source>
</evidence>
<sequence length="364" mass="39337">MSNVARRPATSGGSKSTTWNSLGAGAVLALAQVSTLGQPFEVLKTHMAANRSDNFRLAIRKTWARGGVAGFYQGLIPWAWLEASTKGALLLKTAEITRNKMKSTGVTPPSTWAVCRDIYQREGIRGLNKGANAVALRQMTGWASRIGLTRVNESFVRWATGKGQGDKLSAGEKIFSSCAGGALSCWNQPFESLIPSALHQGGYRPTALETAKYIVKTNGVLGLFRGITPRIMLAASVTAFMVAGGDLFINYARTQGNLNTVRKILRRPLTYAEKIIYGHLDDPHLPVAAFDTGKYLKLRPSRVACQDATAQNMALLQFLTTGLPAVRTPTTIHCDHLIVAKDGVETDLPNAALSNKEVYDFRGA</sequence>
<dbReference type="InterPro" id="IPR053017">
    <property type="entry name" value="Mito_Cit/Oxoglu_Carrier"/>
</dbReference>
<dbReference type="AlphaFoldDB" id="A0A427YR46"/>
<dbReference type="OrthoDB" id="10253709at2759"/>
<evidence type="ECO:0000313" key="8">
    <source>
        <dbReference type="EMBL" id="RSH93588.1"/>
    </source>
</evidence>
<proteinExistence type="inferred from homology"/>
<keyword evidence="9" id="KW-1185">Reference proteome</keyword>
<dbReference type="GO" id="GO:0016020">
    <property type="term" value="C:membrane"/>
    <property type="evidence" value="ECO:0007669"/>
    <property type="project" value="UniProtKB-SubCell"/>
</dbReference>
<dbReference type="GO" id="GO:0005739">
    <property type="term" value="C:mitochondrion"/>
    <property type="evidence" value="ECO:0007669"/>
    <property type="project" value="TreeGrafter"/>
</dbReference>
<protein>
    <submittedName>
        <fullName evidence="8">Uncharacterized protein</fullName>
    </submittedName>
</protein>
<dbReference type="InterPro" id="IPR018108">
    <property type="entry name" value="MCP_transmembrane"/>
</dbReference>
<dbReference type="InterPro" id="IPR015931">
    <property type="entry name" value="Acnase/IPM_dHydase_lsu_aba_1/3"/>
</dbReference>
<keyword evidence="3" id="KW-1133">Transmembrane helix</keyword>
<evidence type="ECO:0000256" key="4">
    <source>
        <dbReference type="ARBA" id="ARBA00023004"/>
    </source>
</evidence>
<dbReference type="InterPro" id="IPR023395">
    <property type="entry name" value="MCP_dom_sf"/>
</dbReference>
<dbReference type="InterPro" id="IPR036008">
    <property type="entry name" value="Aconitase_4Fe-4S_dom"/>
</dbReference>
<dbReference type="PANTHER" id="PTHR46982">
    <property type="entry name" value="CITRATE/OXOGLUTARATE CARRIER PROTEIN"/>
    <property type="match status" value="1"/>
</dbReference>
<dbReference type="PANTHER" id="PTHR46982:SF1">
    <property type="entry name" value="CITRATE_OXOGLUTARATE CARRIER PROTEIN"/>
    <property type="match status" value="1"/>
</dbReference>
<keyword evidence="5 6" id="KW-0472">Membrane</keyword>
<reference evidence="8 9" key="1">
    <citation type="submission" date="2018-11" db="EMBL/GenBank/DDBJ databases">
        <title>Genome sequence of Saitozyma podzolica DSM 27192.</title>
        <authorList>
            <person name="Aliyu H."/>
            <person name="Gorte O."/>
            <person name="Ochsenreither K."/>
        </authorList>
    </citation>
    <scope>NUCLEOTIDE SEQUENCE [LARGE SCALE GENOMIC DNA]</scope>
    <source>
        <strain evidence="8 9">DSM 27192</strain>
    </source>
</reference>
<dbReference type="SUPFAM" id="SSF103506">
    <property type="entry name" value="Mitochondrial carrier"/>
    <property type="match status" value="1"/>
</dbReference>
<comment type="caution">
    <text evidence="8">The sequence shown here is derived from an EMBL/GenBank/DDBJ whole genome shotgun (WGS) entry which is preliminary data.</text>
</comment>
<dbReference type="GO" id="GO:0005371">
    <property type="term" value="F:tricarboxylate secondary active transmembrane transporter activity"/>
    <property type="evidence" value="ECO:0007669"/>
    <property type="project" value="TreeGrafter"/>
</dbReference>
<evidence type="ECO:0000313" key="9">
    <source>
        <dbReference type="Proteomes" id="UP000279259"/>
    </source>
</evidence>
<dbReference type="Gene3D" id="1.50.40.10">
    <property type="entry name" value="Mitochondrial carrier domain"/>
    <property type="match status" value="1"/>
</dbReference>
<comment type="subcellular location">
    <subcellularLocation>
        <location evidence="1">Membrane</location>
        <topology evidence="1">Multi-pass membrane protein</topology>
    </subcellularLocation>
</comment>
<evidence type="ECO:0000256" key="3">
    <source>
        <dbReference type="ARBA" id="ARBA00022989"/>
    </source>
</evidence>
<dbReference type="Pfam" id="PF00153">
    <property type="entry name" value="Mito_carr"/>
    <property type="match status" value="2"/>
</dbReference>
<evidence type="ECO:0000256" key="7">
    <source>
        <dbReference type="RuleBase" id="RU000488"/>
    </source>
</evidence>
<dbReference type="STRING" id="1890683.A0A427YR46"/>
<dbReference type="Proteomes" id="UP000279259">
    <property type="component" value="Unassembled WGS sequence"/>
</dbReference>
<organism evidence="8 9">
    <name type="scientific">Saitozyma podzolica</name>
    <dbReference type="NCBI Taxonomy" id="1890683"/>
    <lineage>
        <taxon>Eukaryota</taxon>
        <taxon>Fungi</taxon>
        <taxon>Dikarya</taxon>
        <taxon>Basidiomycota</taxon>
        <taxon>Agaricomycotina</taxon>
        <taxon>Tremellomycetes</taxon>
        <taxon>Tremellales</taxon>
        <taxon>Trimorphomycetaceae</taxon>
        <taxon>Saitozyma</taxon>
    </lineage>
</organism>
<dbReference type="SUPFAM" id="SSF53732">
    <property type="entry name" value="Aconitase iron-sulfur domain"/>
    <property type="match status" value="1"/>
</dbReference>
<dbReference type="EMBL" id="RSCD01000004">
    <property type="protein sequence ID" value="RSH93588.1"/>
    <property type="molecule type" value="Genomic_DNA"/>
</dbReference>
<comment type="similarity">
    <text evidence="7">Belongs to the mitochondrial carrier (TC 2.A.29) family.</text>
</comment>
<dbReference type="Gene3D" id="3.30.499.10">
    <property type="entry name" value="Aconitase, domain 3"/>
    <property type="match status" value="1"/>
</dbReference>
<gene>
    <name evidence="8" type="ORF">EHS25_007946</name>
</gene>
<evidence type="ECO:0000256" key="2">
    <source>
        <dbReference type="ARBA" id="ARBA00022692"/>
    </source>
</evidence>
<dbReference type="GO" id="GO:0015742">
    <property type="term" value="P:alpha-ketoglutarate transport"/>
    <property type="evidence" value="ECO:0007669"/>
    <property type="project" value="TreeGrafter"/>
</dbReference>